<evidence type="ECO:0000256" key="3">
    <source>
        <dbReference type="ARBA" id="ARBA00022723"/>
    </source>
</evidence>
<dbReference type="InterPro" id="IPR036291">
    <property type="entry name" value="NAD(P)-bd_dom_sf"/>
</dbReference>
<keyword evidence="11" id="KW-1185">Reference proteome</keyword>
<evidence type="ECO:0000256" key="5">
    <source>
        <dbReference type="ARBA" id="ARBA00023002"/>
    </source>
</evidence>
<evidence type="ECO:0000256" key="2">
    <source>
        <dbReference type="ARBA" id="ARBA00011738"/>
    </source>
</evidence>
<protein>
    <recommendedName>
        <fullName evidence="12">Alcohol dehydrogenase</fullName>
    </recommendedName>
</protein>
<dbReference type="SUPFAM" id="SSF51735">
    <property type="entry name" value="NAD(P)-binding Rossmann-fold domains"/>
    <property type="match status" value="1"/>
</dbReference>
<keyword evidence="5" id="KW-0560">Oxidoreductase</keyword>
<comment type="cofactor">
    <cofactor evidence="1 6">
        <name>Zn(2+)</name>
        <dbReference type="ChEBI" id="CHEBI:29105"/>
    </cofactor>
</comment>
<comment type="subunit">
    <text evidence="2">Homodimer.</text>
</comment>
<dbReference type="InterPro" id="IPR011032">
    <property type="entry name" value="GroES-like_sf"/>
</dbReference>
<evidence type="ECO:0000259" key="8">
    <source>
        <dbReference type="Pfam" id="PF00107"/>
    </source>
</evidence>
<dbReference type="EMBL" id="JAIVGD010000013">
    <property type="protein sequence ID" value="KAH0760942.1"/>
    <property type="molecule type" value="Genomic_DNA"/>
</dbReference>
<keyword evidence="3 6" id="KW-0479">Metal-binding</keyword>
<dbReference type="InterPro" id="IPR013149">
    <property type="entry name" value="ADH-like_C"/>
</dbReference>
<name>A0ABQ7VCC0_SOLTU</name>
<evidence type="ECO:0000259" key="9">
    <source>
        <dbReference type="Pfam" id="PF08240"/>
    </source>
</evidence>
<dbReference type="Gene3D" id="3.40.50.720">
    <property type="entry name" value="NAD(P)-binding Rossmann-like Domain"/>
    <property type="match status" value="1"/>
</dbReference>
<feature type="domain" description="Alcohol dehydrogenase-like N-terminal" evidence="9">
    <location>
        <begin position="35"/>
        <end position="163"/>
    </location>
</feature>
<dbReference type="SUPFAM" id="SSF50129">
    <property type="entry name" value="GroES-like"/>
    <property type="match status" value="1"/>
</dbReference>
<dbReference type="InterPro" id="IPR002328">
    <property type="entry name" value="ADH_Zn_CS"/>
</dbReference>
<accession>A0ABQ7VCC0</accession>
<keyword evidence="4 6" id="KW-0862">Zinc</keyword>
<organism evidence="10 11">
    <name type="scientific">Solanum tuberosum</name>
    <name type="common">Potato</name>
    <dbReference type="NCBI Taxonomy" id="4113"/>
    <lineage>
        <taxon>Eukaryota</taxon>
        <taxon>Viridiplantae</taxon>
        <taxon>Streptophyta</taxon>
        <taxon>Embryophyta</taxon>
        <taxon>Tracheophyta</taxon>
        <taxon>Spermatophyta</taxon>
        <taxon>Magnoliopsida</taxon>
        <taxon>eudicotyledons</taxon>
        <taxon>Gunneridae</taxon>
        <taxon>Pentapetalae</taxon>
        <taxon>asterids</taxon>
        <taxon>lamiids</taxon>
        <taxon>Solanales</taxon>
        <taxon>Solanaceae</taxon>
        <taxon>Solanoideae</taxon>
        <taxon>Solaneae</taxon>
        <taxon>Solanum</taxon>
    </lineage>
</organism>
<evidence type="ECO:0000256" key="4">
    <source>
        <dbReference type="ARBA" id="ARBA00022833"/>
    </source>
</evidence>
<dbReference type="Proteomes" id="UP000826656">
    <property type="component" value="Unassembled WGS sequence"/>
</dbReference>
<dbReference type="Gene3D" id="3.90.180.10">
    <property type="entry name" value="Medium-chain alcohol dehydrogenases, catalytic domain"/>
    <property type="match status" value="1"/>
</dbReference>
<evidence type="ECO:0000256" key="7">
    <source>
        <dbReference type="SAM" id="MobiDB-lite"/>
    </source>
</evidence>
<dbReference type="CDD" id="cd08277">
    <property type="entry name" value="liver_alcohol_DH_like"/>
    <property type="match status" value="1"/>
</dbReference>
<dbReference type="Pfam" id="PF08240">
    <property type="entry name" value="ADH_N"/>
    <property type="match status" value="1"/>
</dbReference>
<dbReference type="InterPro" id="IPR013154">
    <property type="entry name" value="ADH-like_N"/>
</dbReference>
<evidence type="ECO:0008006" key="12">
    <source>
        <dbReference type="Google" id="ProtNLM"/>
    </source>
</evidence>
<feature type="compositionally biased region" description="Polar residues" evidence="7">
    <location>
        <begin position="364"/>
        <end position="377"/>
    </location>
</feature>
<dbReference type="PROSITE" id="PS00059">
    <property type="entry name" value="ADH_ZINC"/>
    <property type="match status" value="1"/>
</dbReference>
<evidence type="ECO:0000256" key="1">
    <source>
        <dbReference type="ARBA" id="ARBA00001947"/>
    </source>
</evidence>
<reference evidence="10 11" key="1">
    <citation type="journal article" date="2021" name="bioRxiv">
        <title>Chromosome-scale and haplotype-resolved genome assembly of a tetraploid potato cultivar.</title>
        <authorList>
            <person name="Sun H."/>
            <person name="Jiao W.-B."/>
            <person name="Krause K."/>
            <person name="Campoy J.A."/>
            <person name="Goel M."/>
            <person name="Folz-Donahue K."/>
            <person name="Kukat C."/>
            <person name="Huettel B."/>
            <person name="Schneeberger K."/>
        </authorList>
    </citation>
    <scope>NUCLEOTIDE SEQUENCE [LARGE SCALE GENOMIC DNA]</scope>
    <source>
        <strain evidence="10">SolTubOtavaFocal</strain>
        <tissue evidence="10">Leaves</tissue>
    </source>
</reference>
<proteinExistence type="inferred from homology"/>
<evidence type="ECO:0000313" key="10">
    <source>
        <dbReference type="EMBL" id="KAH0760942.1"/>
    </source>
</evidence>
<dbReference type="PANTHER" id="PTHR43880:SF38">
    <property type="entry name" value="ALCOHOL DEHYDROGENASE-RELATED"/>
    <property type="match status" value="1"/>
</dbReference>
<sequence>MDSSNPKVITCKAAVVWKEGEMIKIEEIQVDPPKSNEVRIKMLFASLCHTDILASNGYPYPLFPRVLGHEGVGMIESVGENVTNLKEGDIVMPLYLGECKECPNCKSGKSNLCHKYHLTLSGLMLDDTSRMSIHGGQVLYQIFTCATLSEYTVVNANYVIKVDPQKIPLQHASLLCCGFTTGYGATFREVHVEKGSTVAVLGLGAVGLGAIEGARSQGASKIIGVDINELKQGKGKVFGMTDFINPKESRTSVSEMIKDVTEGIGVDYVFECTGIPSMLNEAIEASKLGIGTIVVIGAGHVLTREFNLVSLLCGRTLKGSVYGGIRLHSDLPALLHRCANKASTTMKTQCETQGRTEKLIPSRLNPQLPATNTSKSIPQYKMENFS</sequence>
<evidence type="ECO:0000313" key="11">
    <source>
        <dbReference type="Proteomes" id="UP000826656"/>
    </source>
</evidence>
<evidence type="ECO:0000256" key="6">
    <source>
        <dbReference type="RuleBase" id="RU361277"/>
    </source>
</evidence>
<gene>
    <name evidence="10" type="ORF">KY290_017015</name>
</gene>
<feature type="domain" description="Alcohol dehydrogenase-like C-terminal" evidence="8">
    <location>
        <begin position="205"/>
        <end position="338"/>
    </location>
</feature>
<comment type="caution">
    <text evidence="10">The sequence shown here is derived from an EMBL/GenBank/DDBJ whole genome shotgun (WGS) entry which is preliminary data.</text>
</comment>
<dbReference type="Pfam" id="PF00107">
    <property type="entry name" value="ADH_zinc_N"/>
    <property type="match status" value="1"/>
</dbReference>
<feature type="region of interest" description="Disordered" evidence="7">
    <location>
        <begin position="363"/>
        <end position="386"/>
    </location>
</feature>
<comment type="similarity">
    <text evidence="6">Belongs to the zinc-containing alcohol dehydrogenase family.</text>
</comment>
<dbReference type="PANTHER" id="PTHR43880">
    <property type="entry name" value="ALCOHOL DEHYDROGENASE"/>
    <property type="match status" value="1"/>
</dbReference>